<keyword evidence="1" id="KW-1133">Transmembrane helix</keyword>
<reference evidence="2" key="1">
    <citation type="submission" date="2020-05" db="EMBL/GenBank/DDBJ databases">
        <authorList>
            <person name="Chiriac C."/>
            <person name="Salcher M."/>
            <person name="Ghai R."/>
            <person name="Kavagutti S V."/>
        </authorList>
    </citation>
    <scope>NUCLEOTIDE SEQUENCE</scope>
</reference>
<dbReference type="EMBL" id="CAEUNJ010000155">
    <property type="protein sequence ID" value="CAB4373058.1"/>
    <property type="molecule type" value="Genomic_DNA"/>
</dbReference>
<dbReference type="AlphaFoldDB" id="A0A6J5ZV77"/>
<evidence type="ECO:0000256" key="1">
    <source>
        <dbReference type="SAM" id="Phobius"/>
    </source>
</evidence>
<evidence type="ECO:0000313" key="2">
    <source>
        <dbReference type="EMBL" id="CAB4345166.1"/>
    </source>
</evidence>
<sequence>MSMELVTSDSTNSASPIGPRAIRRIVILVFVLGIGGMIAGSILDSNGFAITFGLITAVAALALVLVTQVSPPGALAKPGESAPLVVDERLAADLESRIDALVAEGADETQVRKLVGRAIELGRQQ</sequence>
<feature type="transmembrane region" description="Helical" evidence="1">
    <location>
        <begin position="21"/>
        <end position="42"/>
    </location>
</feature>
<dbReference type="EMBL" id="CAFBNJ010000030">
    <property type="protein sequence ID" value="CAB4949825.1"/>
    <property type="molecule type" value="Genomic_DNA"/>
</dbReference>
<dbReference type="EMBL" id="CAFBOK010000105">
    <property type="protein sequence ID" value="CAB4985686.1"/>
    <property type="molecule type" value="Genomic_DNA"/>
</dbReference>
<dbReference type="EMBL" id="CAEZVC010000103">
    <property type="protein sequence ID" value="CAB4630828.1"/>
    <property type="molecule type" value="Genomic_DNA"/>
</dbReference>
<proteinExistence type="predicted"/>
<dbReference type="EMBL" id="CAESAL010000065">
    <property type="protein sequence ID" value="CAB4345166.1"/>
    <property type="molecule type" value="Genomic_DNA"/>
</dbReference>
<accession>A0A6J5ZV77</accession>
<protein>
    <submittedName>
        <fullName evidence="2">Unannotated protein</fullName>
    </submittedName>
</protein>
<evidence type="ECO:0000313" key="10">
    <source>
        <dbReference type="EMBL" id="CAB4985686.1"/>
    </source>
</evidence>
<dbReference type="EMBL" id="CAEZXY010000059">
    <property type="protein sequence ID" value="CAB4713064.1"/>
    <property type="molecule type" value="Genomic_DNA"/>
</dbReference>
<evidence type="ECO:0000313" key="6">
    <source>
        <dbReference type="EMBL" id="CAB4713064.1"/>
    </source>
</evidence>
<dbReference type="EMBL" id="CAEZTY010000058">
    <property type="protein sequence ID" value="CAB4591477.1"/>
    <property type="molecule type" value="Genomic_DNA"/>
</dbReference>
<feature type="transmembrane region" description="Helical" evidence="1">
    <location>
        <begin position="48"/>
        <end position="67"/>
    </location>
</feature>
<dbReference type="EMBL" id="CAFAAD010000112">
    <property type="protein sequence ID" value="CAB4798795.1"/>
    <property type="molecule type" value="Genomic_DNA"/>
</dbReference>
<name>A0A6J5ZV77_9ZZZZ</name>
<keyword evidence="1" id="KW-0472">Membrane</keyword>
<evidence type="ECO:0000313" key="7">
    <source>
        <dbReference type="EMBL" id="CAB4798795.1"/>
    </source>
</evidence>
<evidence type="ECO:0000313" key="9">
    <source>
        <dbReference type="EMBL" id="CAB4949825.1"/>
    </source>
</evidence>
<evidence type="ECO:0000313" key="8">
    <source>
        <dbReference type="EMBL" id="CAB4814294.1"/>
    </source>
</evidence>
<dbReference type="EMBL" id="CAFAAM010000209">
    <property type="protein sequence ID" value="CAB4814294.1"/>
    <property type="molecule type" value="Genomic_DNA"/>
</dbReference>
<evidence type="ECO:0000313" key="3">
    <source>
        <dbReference type="EMBL" id="CAB4373058.1"/>
    </source>
</evidence>
<gene>
    <name evidence="4" type="ORF">UFOPK1762_01367</name>
    <name evidence="5" type="ORF">UFOPK1906_01447</name>
    <name evidence="6" type="ORF">UFOPK2624_01227</name>
    <name evidence="7" type="ORF">UFOPK2969_01350</name>
    <name evidence="8" type="ORF">UFOPK3010_01340</name>
    <name evidence="2" type="ORF">UFOPK3331_01479</name>
    <name evidence="9" type="ORF">UFOPK3785_00759</name>
    <name evidence="10" type="ORF">UFOPK3927_00988</name>
    <name evidence="3" type="ORF">UFOPK4201_02112</name>
    <name evidence="11" type="ORF">UFOPK4371_01887</name>
</gene>
<evidence type="ECO:0000313" key="5">
    <source>
        <dbReference type="EMBL" id="CAB4630828.1"/>
    </source>
</evidence>
<evidence type="ECO:0000313" key="4">
    <source>
        <dbReference type="EMBL" id="CAB4591477.1"/>
    </source>
</evidence>
<organism evidence="2">
    <name type="scientific">freshwater metagenome</name>
    <dbReference type="NCBI Taxonomy" id="449393"/>
    <lineage>
        <taxon>unclassified sequences</taxon>
        <taxon>metagenomes</taxon>
        <taxon>ecological metagenomes</taxon>
    </lineage>
</organism>
<keyword evidence="1" id="KW-0812">Transmembrane</keyword>
<dbReference type="EMBL" id="CAFBRD010000160">
    <property type="protein sequence ID" value="CAB5078733.1"/>
    <property type="molecule type" value="Genomic_DNA"/>
</dbReference>
<evidence type="ECO:0000313" key="11">
    <source>
        <dbReference type="EMBL" id="CAB5078733.1"/>
    </source>
</evidence>